<dbReference type="GO" id="GO:0005737">
    <property type="term" value="C:cytoplasm"/>
    <property type="evidence" value="ECO:0007669"/>
    <property type="project" value="TreeGrafter"/>
</dbReference>
<dbReference type="GO" id="GO:0006355">
    <property type="term" value="P:regulation of DNA-templated transcription"/>
    <property type="evidence" value="ECO:0007669"/>
    <property type="project" value="InterPro"/>
</dbReference>
<evidence type="ECO:0000256" key="5">
    <source>
        <dbReference type="SAM" id="MobiDB-lite"/>
    </source>
</evidence>
<dbReference type="PANTHER" id="PTHR16305">
    <property type="entry name" value="TESTICULAR SOLUBLE ADENYLYL CYCLASE"/>
    <property type="match status" value="1"/>
</dbReference>
<evidence type="ECO:0000256" key="2">
    <source>
        <dbReference type="ARBA" id="ARBA00022840"/>
    </source>
</evidence>
<dbReference type="InterPro" id="IPR001867">
    <property type="entry name" value="OmpR/PhoB-type_DNA-bd"/>
</dbReference>
<feature type="domain" description="OmpR/PhoB-type" evidence="6">
    <location>
        <begin position="4"/>
        <end position="102"/>
    </location>
</feature>
<feature type="compositionally biased region" description="Low complexity" evidence="5">
    <location>
        <begin position="113"/>
        <end position="126"/>
    </location>
</feature>
<reference evidence="7 8" key="1">
    <citation type="submission" date="2016-11" db="EMBL/GenBank/DDBJ databases">
        <authorList>
            <person name="Jaros S."/>
            <person name="Januszkiewicz K."/>
            <person name="Wedrychowicz H."/>
        </authorList>
    </citation>
    <scope>NUCLEOTIDE SEQUENCE [LARGE SCALE GENOMIC DNA]</scope>
    <source>
        <strain evidence="7 8">CGMCC 1.7049</strain>
    </source>
</reference>
<dbReference type="Pfam" id="PF13191">
    <property type="entry name" value="AAA_16"/>
    <property type="match status" value="1"/>
</dbReference>
<dbReference type="PANTHER" id="PTHR16305:SF28">
    <property type="entry name" value="GUANYLATE CYCLASE DOMAIN-CONTAINING PROTEIN"/>
    <property type="match status" value="1"/>
</dbReference>
<keyword evidence="1" id="KW-0547">Nucleotide-binding</keyword>
<dbReference type="InterPro" id="IPR011990">
    <property type="entry name" value="TPR-like_helical_dom_sf"/>
</dbReference>
<evidence type="ECO:0000256" key="4">
    <source>
        <dbReference type="PROSITE-ProRule" id="PRU01091"/>
    </source>
</evidence>
<dbReference type="InterPro" id="IPR027417">
    <property type="entry name" value="P-loop_NTPase"/>
</dbReference>
<evidence type="ECO:0000313" key="8">
    <source>
        <dbReference type="Proteomes" id="UP000199758"/>
    </source>
</evidence>
<dbReference type="Gene3D" id="1.10.10.10">
    <property type="entry name" value="Winged helix-like DNA-binding domain superfamily/Winged helix DNA-binding domain"/>
    <property type="match status" value="1"/>
</dbReference>
<evidence type="ECO:0000256" key="1">
    <source>
        <dbReference type="ARBA" id="ARBA00022741"/>
    </source>
</evidence>
<dbReference type="Proteomes" id="UP000199758">
    <property type="component" value="Unassembled WGS sequence"/>
</dbReference>
<dbReference type="SUPFAM" id="SSF52540">
    <property type="entry name" value="P-loop containing nucleoside triphosphate hydrolases"/>
    <property type="match status" value="1"/>
</dbReference>
<keyword evidence="8" id="KW-1185">Reference proteome</keyword>
<dbReference type="OrthoDB" id="9816555at2"/>
<accession>A0A1M5QP54</accession>
<dbReference type="GO" id="GO:0000160">
    <property type="term" value="P:phosphorelay signal transduction system"/>
    <property type="evidence" value="ECO:0007669"/>
    <property type="project" value="InterPro"/>
</dbReference>
<gene>
    <name evidence="7" type="ORF">SAMN04488068_2731</name>
</gene>
<dbReference type="InterPro" id="IPR016032">
    <property type="entry name" value="Sig_transdc_resp-reg_C-effctor"/>
</dbReference>
<dbReference type="SUPFAM" id="SSF46894">
    <property type="entry name" value="C-terminal effector domain of the bipartite response regulators"/>
    <property type="match status" value="1"/>
</dbReference>
<dbReference type="CDD" id="cd00383">
    <property type="entry name" value="trans_reg_C"/>
    <property type="match status" value="1"/>
</dbReference>
<proteinExistence type="predicted"/>
<evidence type="ECO:0000256" key="3">
    <source>
        <dbReference type="ARBA" id="ARBA00023125"/>
    </source>
</evidence>
<dbReference type="STRING" id="490188.SAMN04488068_2731"/>
<dbReference type="GO" id="GO:0003677">
    <property type="term" value="F:DNA binding"/>
    <property type="evidence" value="ECO:0007669"/>
    <property type="project" value="UniProtKB-UniRule"/>
</dbReference>
<dbReference type="Pfam" id="PF00486">
    <property type="entry name" value="Trans_reg_C"/>
    <property type="match status" value="1"/>
</dbReference>
<keyword evidence="2" id="KW-0067">ATP-binding</keyword>
<dbReference type="SMART" id="SM00862">
    <property type="entry name" value="Trans_reg_C"/>
    <property type="match status" value="1"/>
</dbReference>
<protein>
    <submittedName>
        <fullName evidence="7">Transcriptional regulatory protein, C terminal</fullName>
    </submittedName>
</protein>
<dbReference type="InterPro" id="IPR036388">
    <property type="entry name" value="WH-like_DNA-bd_sf"/>
</dbReference>
<dbReference type="SUPFAM" id="SSF48452">
    <property type="entry name" value="TPR-like"/>
    <property type="match status" value="1"/>
</dbReference>
<dbReference type="AlphaFoldDB" id="A0A1M5QP54"/>
<dbReference type="GO" id="GO:0005524">
    <property type="term" value="F:ATP binding"/>
    <property type="evidence" value="ECO:0007669"/>
    <property type="project" value="UniProtKB-KW"/>
</dbReference>
<sequence length="979" mass="108475">MAVADTLSFGPFRLHGRNGPLLHGDQEVKLQPRTMALLWALASRPGEVVTKAQVLDAVWPRQAVSDNALSFQVQALRKALGDDTRAPRYVLTAHRVGFRFGVPVIRPDALADAAPDAEPQADGDAASAEDDESLVGRDAELLQLNLAWERALTGRTDVVFVSGETGVGKSATLRAFQQRVRLQQPQAVQLSGHCLEGRGISEPYLPVIEALRTLLRDAPDSRPMELARHLAPSWLLLMPDLIDAADVALLRQQNAGVRPERMLRELAELLEQLSLPHGVLLTIEDLHWADRATLDWIGFLAQRSGSARMMVLASLRPTDAIIAAHPVSKLMLALKARQQASELPISGLSVDAVRRYLSARLDLTAYSDDLPQRVLERSGGLPLFMVQITDYLQRHPDPSDLRGAQLNDVIPEALNDLISLQLDDLSPEQRLLLEGASVAGADFSAAAAAAAAGRELDAVEPVLEQLARHRRFIEPNGLSIWPDGTTSGVYRFRHEMYSQVLRRQLLDSQRARMHRQIAERCEAAYGTRTAEIAGELALHFERGGWRSRALPYRIQTARNALVRVAYDALAREIEMGLALLDALPPGPERDESELALRVLAVTGLQSEFGYASPRTSDHIDRLIDLTTRCRNPELLELAHYCIWMRLHFGCRFSEAVESANRFQQLGLKIGSPLIQASGDTLASLSLHLHGRFVDAMDRNERAIGLLDQAGDRWFQNLSDVRGTAYTGRALLQWLLGYPDRALETARTVYAKVKSSGNPYAHCIVHVSSVCAVLMYRRDWSHLLVEAEIALQRAEQYGHRESRLWSRRYQALALAMLGEHERGLSLLWQALAEMREQGNHFGVPLDYLLGAECCLQLGDVDRARLALDEANTVMSLCDAVAFKSEALRLEGELRLAGSARHDRTAERAAEDCMTQALQLASARQAPLLQLRAALSLGRLWRGQGRNDAAHPLVKTIYDGFVEGHDTVDLRAARQFLDPLV</sequence>
<organism evidence="7 8">
    <name type="scientific">Hydrocarboniphaga daqingensis</name>
    <dbReference type="NCBI Taxonomy" id="490188"/>
    <lineage>
        <taxon>Bacteria</taxon>
        <taxon>Pseudomonadati</taxon>
        <taxon>Pseudomonadota</taxon>
        <taxon>Gammaproteobacteria</taxon>
        <taxon>Nevskiales</taxon>
        <taxon>Nevskiaceae</taxon>
        <taxon>Hydrocarboniphaga</taxon>
    </lineage>
</organism>
<dbReference type="EMBL" id="FQWZ01000006">
    <property type="protein sequence ID" value="SHH15651.1"/>
    <property type="molecule type" value="Genomic_DNA"/>
</dbReference>
<dbReference type="InterPro" id="IPR041664">
    <property type="entry name" value="AAA_16"/>
</dbReference>
<name>A0A1M5QP54_9GAMM</name>
<evidence type="ECO:0000259" key="6">
    <source>
        <dbReference type="PROSITE" id="PS51755"/>
    </source>
</evidence>
<feature type="DNA-binding region" description="OmpR/PhoB-type" evidence="4">
    <location>
        <begin position="4"/>
        <end position="102"/>
    </location>
</feature>
<feature type="region of interest" description="Disordered" evidence="5">
    <location>
        <begin position="113"/>
        <end position="132"/>
    </location>
</feature>
<dbReference type="GO" id="GO:0004016">
    <property type="term" value="F:adenylate cyclase activity"/>
    <property type="evidence" value="ECO:0007669"/>
    <property type="project" value="TreeGrafter"/>
</dbReference>
<dbReference type="Gene3D" id="1.25.40.10">
    <property type="entry name" value="Tetratricopeptide repeat domain"/>
    <property type="match status" value="1"/>
</dbReference>
<evidence type="ECO:0000313" key="7">
    <source>
        <dbReference type="EMBL" id="SHH15651.1"/>
    </source>
</evidence>
<dbReference type="RefSeq" id="WP_072898209.1">
    <property type="nucleotide sequence ID" value="NZ_FQWZ01000006.1"/>
</dbReference>
<keyword evidence="3 4" id="KW-0238">DNA-binding</keyword>
<dbReference type="PROSITE" id="PS51755">
    <property type="entry name" value="OMPR_PHOB"/>
    <property type="match status" value="1"/>
</dbReference>